<proteinExistence type="predicted"/>
<sequence>MAEWLIIIEIMMLLRCYMAKKRPVWFGLLVCILVLFSFPLEAYSHGLGYEILPPVNLGSKLVALEVSSSVVPDTNVREISFVLFDTSNGVTIKDVTFFIMAIKQNETLFDVMGQRDDGTFILKLIPGESEQVSIDEEEVNFFGSVLGANKIINVEGNAFNSGGLYDFKVLITTAEGYKNFLSPPIDYEVGISFRDGTYYDVNDINFGKQQLGIISYYDIIEDNISYDSNKRGVTYSMPFDWSKENIKQTTVVHQEIVISKTFGDLMVKSFSAKINGLDISDSSITVDDFSDEDRTVHLVVSQNELLELSEKLQNTSNKIEFAIIPTNNLPLSTVTENGQFKINLSWEPQDIKSGSKITFLFDILDVFLLDRPVSVSYDLSIIYDGKKLFQKNGISTDVRNEHNKIEFLVPDYVTGPIMLQFESLDNNDLAYAVLPVVVDRVSAEQTSIPTWIKNNAGWWATDQIDDSSFLKGIQYLIQEGIMIIPLTETSEPVGTQAVPTWIKNNAGWWATDQIDDSAFVQGIQYLIQERIIVV</sequence>
<dbReference type="GO" id="GO:0006508">
    <property type="term" value="P:proteolysis"/>
    <property type="evidence" value="ECO:0007669"/>
    <property type="project" value="UniProtKB-KW"/>
</dbReference>
<dbReference type="EMBL" id="KF900535">
    <property type="protein sequence ID" value="AIE98431.1"/>
    <property type="molecule type" value="Genomic_DNA"/>
</dbReference>
<dbReference type="AlphaFoldDB" id="A0A075G930"/>
<name>A0A075G930_9ARCH</name>
<accession>A0A075G930</accession>
<dbReference type="GO" id="GO:0008233">
    <property type="term" value="F:peptidase activity"/>
    <property type="evidence" value="ECO:0007669"/>
    <property type="project" value="UniProtKB-KW"/>
</dbReference>
<keyword evidence="1" id="KW-0378">Hydrolase</keyword>
<protein>
    <submittedName>
        <fullName evidence="1">Secreted periplasmic Zn-dependent protease</fullName>
    </submittedName>
</protein>
<reference evidence="1" key="1">
    <citation type="journal article" date="2014" name="Genome Biol. Evol.">
        <title>Pangenome evidence for extensive interdomain horizontal transfer affecting lineage core and shell genes in uncultured planktonic thaumarchaeota and euryarchaeota.</title>
        <authorList>
            <person name="Deschamps P."/>
            <person name="Zivanovic Y."/>
            <person name="Moreira D."/>
            <person name="Rodriguez-Valera F."/>
            <person name="Lopez-Garcia P."/>
        </authorList>
    </citation>
    <scope>NUCLEOTIDE SEQUENCE</scope>
</reference>
<keyword evidence="1" id="KW-0645">Protease</keyword>
<organism evidence="1">
    <name type="scientific">uncultured marine thaumarchaeote KM3_05_H01</name>
    <dbReference type="NCBI Taxonomy" id="1455971"/>
    <lineage>
        <taxon>Archaea</taxon>
        <taxon>Nitrososphaerota</taxon>
        <taxon>environmental samples</taxon>
    </lineage>
</organism>
<evidence type="ECO:0000313" key="1">
    <source>
        <dbReference type="EMBL" id="AIE98431.1"/>
    </source>
</evidence>